<accession>A0A5C3L4J3</accession>
<name>A0A5C3L4J3_COPMA</name>
<dbReference type="GO" id="GO:0016705">
    <property type="term" value="F:oxidoreductase activity, acting on paired donors, with incorporation or reduction of molecular oxygen"/>
    <property type="evidence" value="ECO:0007669"/>
    <property type="project" value="InterPro"/>
</dbReference>
<dbReference type="InterPro" id="IPR036396">
    <property type="entry name" value="Cyt_P450_sf"/>
</dbReference>
<dbReference type="InterPro" id="IPR002401">
    <property type="entry name" value="Cyt_P450_E_grp-I"/>
</dbReference>
<evidence type="ECO:0000256" key="5">
    <source>
        <dbReference type="ARBA" id="ARBA00022723"/>
    </source>
</evidence>
<evidence type="ECO:0000313" key="12">
    <source>
        <dbReference type="Proteomes" id="UP000307440"/>
    </source>
</evidence>
<dbReference type="GO" id="GO:0020037">
    <property type="term" value="F:heme binding"/>
    <property type="evidence" value="ECO:0007669"/>
    <property type="project" value="InterPro"/>
</dbReference>
<dbReference type="Pfam" id="PF00067">
    <property type="entry name" value="p450"/>
    <property type="match status" value="1"/>
</dbReference>
<dbReference type="CDD" id="cd11065">
    <property type="entry name" value="CYP64-like"/>
    <property type="match status" value="1"/>
</dbReference>
<dbReference type="SUPFAM" id="SSF48264">
    <property type="entry name" value="Cytochrome P450"/>
    <property type="match status" value="1"/>
</dbReference>
<evidence type="ECO:0000256" key="2">
    <source>
        <dbReference type="ARBA" id="ARBA00005179"/>
    </source>
</evidence>
<dbReference type="Proteomes" id="UP000307440">
    <property type="component" value="Unassembled WGS sequence"/>
</dbReference>
<dbReference type="PRINTS" id="PR00463">
    <property type="entry name" value="EP450I"/>
</dbReference>
<dbReference type="EMBL" id="ML210160">
    <property type="protein sequence ID" value="TFK27949.1"/>
    <property type="molecule type" value="Genomic_DNA"/>
</dbReference>
<dbReference type="OrthoDB" id="2789670at2759"/>
<dbReference type="Gene3D" id="1.10.630.10">
    <property type="entry name" value="Cytochrome P450"/>
    <property type="match status" value="1"/>
</dbReference>
<comment type="similarity">
    <text evidence="3 10">Belongs to the cytochrome P450 family.</text>
</comment>
<dbReference type="PROSITE" id="PS00086">
    <property type="entry name" value="CYTOCHROME_P450"/>
    <property type="match status" value="1"/>
</dbReference>
<dbReference type="InterPro" id="IPR001128">
    <property type="entry name" value="Cyt_P450"/>
</dbReference>
<evidence type="ECO:0000256" key="1">
    <source>
        <dbReference type="ARBA" id="ARBA00001971"/>
    </source>
</evidence>
<sequence>MGVFLALAVAIGLHIVLRAWRSTWSQLRRPPGPRGLPIVGNFFDIPSERHWEGYHELANKYGDIVYLESFGQSIMVLSTVQRTKELLEKRARIYSDKPRSPMAFDLMNYGDFMGLMPYGTLWKRHRRAFTKHFAPADLSRYHPTTTKNVRKYLKNVANDPSKWMGHTKHLFSAIILEITYGVETTSLQDPLIRDMTEVIEGFSIGCLPGRWMVDTLPFLKYVPDWLPGAGFKKLAAYYRAVEERARNRPFDHVMKAVLDGTAPHSVSSSLIADFPDPGHPARTEEELIARNIAAVTHLAGADTTVGSALAFFVLIALHPEVQRKAQLELDEVVGFGRLPTYEDRASLVYINAILKESLRYHQVTPLALPHSTISDNVYEGYFIPKGTIVMGNAWHILHDPDIFKDPMAFRPERYIKDGKIDESVLDWSAAAFGFGRRICPGRHMAVETLYVVFASTLALFDIVAPKDENGGPSIKYGIADGGIVHPEPFEVILVPRSKDALGVLDI</sequence>
<evidence type="ECO:0000313" key="11">
    <source>
        <dbReference type="EMBL" id="TFK27949.1"/>
    </source>
</evidence>
<evidence type="ECO:0000256" key="6">
    <source>
        <dbReference type="ARBA" id="ARBA00023002"/>
    </source>
</evidence>
<keyword evidence="5 9" id="KW-0479">Metal-binding</keyword>
<keyword evidence="6 10" id="KW-0560">Oxidoreductase</keyword>
<organism evidence="11 12">
    <name type="scientific">Coprinopsis marcescibilis</name>
    <name type="common">Agaric fungus</name>
    <name type="synonym">Psathyrella marcescibilis</name>
    <dbReference type="NCBI Taxonomy" id="230819"/>
    <lineage>
        <taxon>Eukaryota</taxon>
        <taxon>Fungi</taxon>
        <taxon>Dikarya</taxon>
        <taxon>Basidiomycota</taxon>
        <taxon>Agaricomycotina</taxon>
        <taxon>Agaricomycetes</taxon>
        <taxon>Agaricomycetidae</taxon>
        <taxon>Agaricales</taxon>
        <taxon>Agaricineae</taxon>
        <taxon>Psathyrellaceae</taxon>
        <taxon>Coprinopsis</taxon>
    </lineage>
</organism>
<dbReference type="AlphaFoldDB" id="A0A5C3L4J3"/>
<proteinExistence type="inferred from homology"/>
<dbReference type="InterPro" id="IPR017972">
    <property type="entry name" value="Cyt_P450_CS"/>
</dbReference>
<evidence type="ECO:0000256" key="9">
    <source>
        <dbReference type="PIRSR" id="PIRSR602401-1"/>
    </source>
</evidence>
<gene>
    <name evidence="11" type="ORF">FA15DRAFT_753938</name>
</gene>
<evidence type="ECO:0000256" key="7">
    <source>
        <dbReference type="ARBA" id="ARBA00023004"/>
    </source>
</evidence>
<comment type="cofactor">
    <cofactor evidence="1 9">
        <name>heme</name>
        <dbReference type="ChEBI" id="CHEBI:30413"/>
    </cofactor>
</comment>
<keyword evidence="7 9" id="KW-0408">Iron</keyword>
<keyword evidence="12" id="KW-1185">Reference proteome</keyword>
<dbReference type="GO" id="GO:0005506">
    <property type="term" value="F:iron ion binding"/>
    <property type="evidence" value="ECO:0007669"/>
    <property type="project" value="InterPro"/>
</dbReference>
<evidence type="ECO:0000256" key="4">
    <source>
        <dbReference type="ARBA" id="ARBA00022617"/>
    </source>
</evidence>
<feature type="binding site" description="axial binding residue" evidence="9">
    <location>
        <position position="439"/>
    </location>
    <ligand>
        <name>heme</name>
        <dbReference type="ChEBI" id="CHEBI:30413"/>
    </ligand>
    <ligandPart>
        <name>Fe</name>
        <dbReference type="ChEBI" id="CHEBI:18248"/>
    </ligandPart>
</feature>
<dbReference type="PRINTS" id="PR00385">
    <property type="entry name" value="P450"/>
</dbReference>
<dbReference type="GO" id="GO:0004497">
    <property type="term" value="F:monooxygenase activity"/>
    <property type="evidence" value="ECO:0007669"/>
    <property type="project" value="UniProtKB-KW"/>
</dbReference>
<dbReference type="InterPro" id="IPR050364">
    <property type="entry name" value="Cytochrome_P450_fung"/>
</dbReference>
<dbReference type="STRING" id="230819.A0A5C3L4J3"/>
<evidence type="ECO:0000256" key="8">
    <source>
        <dbReference type="ARBA" id="ARBA00023033"/>
    </source>
</evidence>
<keyword evidence="4 9" id="KW-0349">Heme</keyword>
<keyword evidence="8 10" id="KW-0503">Monooxygenase</keyword>
<dbReference type="PANTHER" id="PTHR46300:SF7">
    <property type="entry name" value="P450, PUTATIVE (EUROFUNG)-RELATED"/>
    <property type="match status" value="1"/>
</dbReference>
<evidence type="ECO:0000256" key="3">
    <source>
        <dbReference type="ARBA" id="ARBA00010617"/>
    </source>
</evidence>
<comment type="pathway">
    <text evidence="2">Secondary metabolite biosynthesis.</text>
</comment>
<evidence type="ECO:0000256" key="10">
    <source>
        <dbReference type="RuleBase" id="RU000461"/>
    </source>
</evidence>
<protein>
    <submittedName>
        <fullName evidence="11">Cytochrome P450 78A3p</fullName>
    </submittedName>
</protein>
<dbReference type="PANTHER" id="PTHR46300">
    <property type="entry name" value="P450, PUTATIVE (EUROFUNG)-RELATED-RELATED"/>
    <property type="match status" value="1"/>
</dbReference>
<reference evidence="11 12" key="1">
    <citation type="journal article" date="2019" name="Nat. Ecol. Evol.">
        <title>Megaphylogeny resolves global patterns of mushroom evolution.</title>
        <authorList>
            <person name="Varga T."/>
            <person name="Krizsan K."/>
            <person name="Foldi C."/>
            <person name="Dima B."/>
            <person name="Sanchez-Garcia M."/>
            <person name="Sanchez-Ramirez S."/>
            <person name="Szollosi G.J."/>
            <person name="Szarkandi J.G."/>
            <person name="Papp V."/>
            <person name="Albert L."/>
            <person name="Andreopoulos W."/>
            <person name="Angelini C."/>
            <person name="Antonin V."/>
            <person name="Barry K.W."/>
            <person name="Bougher N.L."/>
            <person name="Buchanan P."/>
            <person name="Buyck B."/>
            <person name="Bense V."/>
            <person name="Catcheside P."/>
            <person name="Chovatia M."/>
            <person name="Cooper J."/>
            <person name="Damon W."/>
            <person name="Desjardin D."/>
            <person name="Finy P."/>
            <person name="Geml J."/>
            <person name="Haridas S."/>
            <person name="Hughes K."/>
            <person name="Justo A."/>
            <person name="Karasinski D."/>
            <person name="Kautmanova I."/>
            <person name="Kiss B."/>
            <person name="Kocsube S."/>
            <person name="Kotiranta H."/>
            <person name="LaButti K.M."/>
            <person name="Lechner B.E."/>
            <person name="Liimatainen K."/>
            <person name="Lipzen A."/>
            <person name="Lukacs Z."/>
            <person name="Mihaltcheva S."/>
            <person name="Morgado L.N."/>
            <person name="Niskanen T."/>
            <person name="Noordeloos M.E."/>
            <person name="Ohm R.A."/>
            <person name="Ortiz-Santana B."/>
            <person name="Ovrebo C."/>
            <person name="Racz N."/>
            <person name="Riley R."/>
            <person name="Savchenko A."/>
            <person name="Shiryaev A."/>
            <person name="Soop K."/>
            <person name="Spirin V."/>
            <person name="Szebenyi C."/>
            <person name="Tomsovsky M."/>
            <person name="Tulloss R.E."/>
            <person name="Uehling J."/>
            <person name="Grigoriev I.V."/>
            <person name="Vagvolgyi C."/>
            <person name="Papp T."/>
            <person name="Martin F.M."/>
            <person name="Miettinen O."/>
            <person name="Hibbett D.S."/>
            <person name="Nagy L.G."/>
        </authorList>
    </citation>
    <scope>NUCLEOTIDE SEQUENCE [LARGE SCALE GENOMIC DNA]</scope>
    <source>
        <strain evidence="11 12">CBS 121175</strain>
    </source>
</reference>